<keyword evidence="1" id="KW-0175">Coiled coil</keyword>
<reference evidence="4" key="1">
    <citation type="submission" date="2021-03" db="EMBL/GenBank/DDBJ databases">
        <title>Sagittula salina sp. nov. strain M10.9X isolated from the marine waste.</title>
        <authorList>
            <person name="Satari L."/>
            <person name="Molina-Menor E."/>
            <person name="Vidal-Verdu A."/>
            <person name="Pascual J."/>
            <person name="Pereto J."/>
            <person name="Porcar M."/>
        </authorList>
    </citation>
    <scope>NUCLEOTIDE SEQUENCE</scope>
    <source>
        <strain evidence="4">M10.9X</strain>
    </source>
</reference>
<dbReference type="GO" id="GO:0005886">
    <property type="term" value="C:plasma membrane"/>
    <property type="evidence" value="ECO:0007669"/>
    <property type="project" value="TreeGrafter"/>
</dbReference>
<name>A0A940MN09_9RHOB</name>
<evidence type="ECO:0000256" key="1">
    <source>
        <dbReference type="SAM" id="Coils"/>
    </source>
</evidence>
<evidence type="ECO:0000313" key="4">
    <source>
        <dbReference type="EMBL" id="MBP0484496.1"/>
    </source>
</evidence>
<evidence type="ECO:0000313" key="5">
    <source>
        <dbReference type="Proteomes" id="UP000675940"/>
    </source>
</evidence>
<dbReference type="PANTHER" id="PTHR32309">
    <property type="entry name" value="TYROSINE-PROTEIN KINASE"/>
    <property type="match status" value="1"/>
</dbReference>
<keyword evidence="3" id="KW-0812">Transmembrane</keyword>
<feature type="transmembrane region" description="Helical" evidence="3">
    <location>
        <begin position="435"/>
        <end position="458"/>
    </location>
</feature>
<feature type="coiled-coil region" evidence="1">
    <location>
        <begin position="253"/>
        <end position="280"/>
    </location>
</feature>
<evidence type="ECO:0000256" key="2">
    <source>
        <dbReference type="SAM" id="MobiDB-lite"/>
    </source>
</evidence>
<feature type="region of interest" description="Disordered" evidence="2">
    <location>
        <begin position="1"/>
        <end position="76"/>
    </location>
</feature>
<accession>A0A940MN09</accession>
<gene>
    <name evidence="4" type="ORF">J5474_18655</name>
</gene>
<dbReference type="PANTHER" id="PTHR32309:SF13">
    <property type="entry name" value="FERRIC ENTEROBACTIN TRANSPORT PROTEIN FEPE"/>
    <property type="match status" value="1"/>
</dbReference>
<dbReference type="Proteomes" id="UP000675940">
    <property type="component" value="Unassembled WGS sequence"/>
</dbReference>
<keyword evidence="5" id="KW-1185">Reference proteome</keyword>
<feature type="transmembrane region" description="Helical" evidence="3">
    <location>
        <begin position="84"/>
        <end position="106"/>
    </location>
</feature>
<keyword evidence="3" id="KW-0472">Membrane</keyword>
<dbReference type="EMBL" id="JAGISH010000013">
    <property type="protein sequence ID" value="MBP0484496.1"/>
    <property type="molecule type" value="Genomic_DNA"/>
</dbReference>
<feature type="compositionally biased region" description="Low complexity" evidence="2">
    <location>
        <begin position="62"/>
        <end position="76"/>
    </location>
</feature>
<dbReference type="InterPro" id="IPR050445">
    <property type="entry name" value="Bact_polysacc_biosynth/exp"/>
</dbReference>
<comment type="caution">
    <text evidence="4">The sequence shown here is derived from an EMBL/GenBank/DDBJ whole genome shotgun (WGS) entry which is preliminary data.</text>
</comment>
<keyword evidence="3" id="KW-1133">Transmembrane helix</keyword>
<proteinExistence type="predicted"/>
<sequence>MSQVKKIPTPPDQPKGQAPSPSPVATAETALQSLEPRAQPGTRITPVQPHPQPHHPPPHQPRPAARPMRAQPTAGAARLRRRHWALLCSFAFGVLLPAALVGLYLLTRAADQYASTVAFSVRTEKANPAVELLGGITALSGSSSSSDTDILHEYLQSQKIVADIDAQIDLRAMWSGPYDRDPWFAFDQSGTIEDLVEQWARMVRLSYDDGAGLIEVRVLAFTPQDAQTIAQALFDHSSRMINELSDIAREDAIRYARADLDEAQARLSTARAAVTRFRNENQMVDPAADLESQAGLLGSLQQQLANLLVEYDLLAIRTRKDDPRLRQAEARITVVRNRIEEERRKLGLAGTGEAETVPDDGSPDGGPGRSKGPYATLYGEYERLVVDREFAEASYTAARAGFDAARAEARRQSRYLAAYVRPTLAQSARFPERGVLMGLASLLILLVWGTLILVLYALRDRR</sequence>
<evidence type="ECO:0000256" key="3">
    <source>
        <dbReference type="SAM" id="Phobius"/>
    </source>
</evidence>
<evidence type="ECO:0008006" key="6">
    <source>
        <dbReference type="Google" id="ProtNLM"/>
    </source>
</evidence>
<protein>
    <recommendedName>
        <fullName evidence="6">Capsular polysaccharide transport system permease protein</fullName>
    </recommendedName>
</protein>
<feature type="region of interest" description="Disordered" evidence="2">
    <location>
        <begin position="346"/>
        <end position="373"/>
    </location>
</feature>
<organism evidence="4 5">
    <name type="scientific">Sagittula salina</name>
    <dbReference type="NCBI Taxonomy" id="2820268"/>
    <lineage>
        <taxon>Bacteria</taxon>
        <taxon>Pseudomonadati</taxon>
        <taxon>Pseudomonadota</taxon>
        <taxon>Alphaproteobacteria</taxon>
        <taxon>Rhodobacterales</taxon>
        <taxon>Roseobacteraceae</taxon>
        <taxon>Sagittula</taxon>
    </lineage>
</organism>
<dbReference type="GO" id="GO:0004713">
    <property type="term" value="F:protein tyrosine kinase activity"/>
    <property type="evidence" value="ECO:0007669"/>
    <property type="project" value="TreeGrafter"/>
</dbReference>
<dbReference type="AlphaFoldDB" id="A0A940MN09"/>